<keyword evidence="3 8" id="KW-0812">Transmembrane</keyword>
<comment type="subcellular location">
    <subcellularLocation>
        <location evidence="1">Membrane</location>
        <topology evidence="1">Single-pass type IV membrane protein</topology>
    </subcellularLocation>
</comment>
<dbReference type="PANTHER" id="PTHR21230:SF77">
    <property type="entry name" value="T-SNARE COILED-COIL HOMOLOGY DOMAIN-CONTAINING PROTEIN"/>
    <property type="match status" value="1"/>
</dbReference>
<dbReference type="OMA" id="KSQIYPR"/>
<dbReference type="GO" id="GO:0005484">
    <property type="term" value="F:SNAP receptor activity"/>
    <property type="evidence" value="ECO:0007669"/>
    <property type="project" value="TreeGrafter"/>
</dbReference>
<dbReference type="GO" id="GO:0000149">
    <property type="term" value="F:SNARE binding"/>
    <property type="evidence" value="ECO:0007669"/>
    <property type="project" value="TreeGrafter"/>
</dbReference>
<dbReference type="OrthoDB" id="19261at2759"/>
<dbReference type="VEuPathDB" id="TriTrypDB:BSAL_67735"/>
<keyword evidence="11" id="KW-1185">Reference proteome</keyword>
<evidence type="ECO:0000259" key="9">
    <source>
        <dbReference type="SMART" id="SM00397"/>
    </source>
</evidence>
<evidence type="ECO:0000256" key="2">
    <source>
        <dbReference type="ARBA" id="ARBA00022448"/>
    </source>
</evidence>
<dbReference type="GO" id="GO:0005794">
    <property type="term" value="C:Golgi apparatus"/>
    <property type="evidence" value="ECO:0007669"/>
    <property type="project" value="TreeGrafter"/>
</dbReference>
<reference evidence="11" key="1">
    <citation type="submission" date="2015-09" db="EMBL/GenBank/DDBJ databases">
        <authorList>
            <consortium name="Pathogen Informatics"/>
        </authorList>
    </citation>
    <scope>NUCLEOTIDE SEQUENCE [LARGE SCALE GENOMIC DNA]</scope>
    <source>
        <strain evidence="11">Lake Konstanz</strain>
    </source>
</reference>
<sequence length="232" mass="26193">MSDLQILDDEISQALTLLQQQLQNVINAPTLPEKKKLEPEARPTIKNLKSQLTALRSEARRVPDPTQKSVYENKHKAFDAKLKEIEKELRNQIYPAKKVAPKKSFSEKHMDELMGEGGADGAGFQNHTQVLDAGIRVNKDALESLRRSERLAATAEETGRETIVTLQKQTELLYRVDAELENLQGNLDRAARDVKWFARQLAGDKCFLAIFAIVIFGLVGLVFYAMYKKKKG</sequence>
<organism evidence="10 11">
    <name type="scientific">Bodo saltans</name>
    <name type="common">Flagellated protozoan</name>
    <dbReference type="NCBI Taxonomy" id="75058"/>
    <lineage>
        <taxon>Eukaryota</taxon>
        <taxon>Discoba</taxon>
        <taxon>Euglenozoa</taxon>
        <taxon>Kinetoplastea</taxon>
        <taxon>Metakinetoplastina</taxon>
        <taxon>Eubodonida</taxon>
        <taxon>Bodonidae</taxon>
        <taxon>Bodo</taxon>
    </lineage>
</organism>
<dbReference type="Gene3D" id="1.20.5.110">
    <property type="match status" value="1"/>
</dbReference>
<dbReference type="GO" id="GO:0031201">
    <property type="term" value="C:SNARE complex"/>
    <property type="evidence" value="ECO:0007669"/>
    <property type="project" value="TreeGrafter"/>
</dbReference>
<evidence type="ECO:0000256" key="8">
    <source>
        <dbReference type="SAM" id="Phobius"/>
    </source>
</evidence>
<feature type="transmembrane region" description="Helical" evidence="8">
    <location>
        <begin position="207"/>
        <end position="227"/>
    </location>
</feature>
<dbReference type="GO" id="GO:0031902">
    <property type="term" value="C:late endosome membrane"/>
    <property type="evidence" value="ECO:0007669"/>
    <property type="project" value="TreeGrafter"/>
</dbReference>
<dbReference type="AlphaFoldDB" id="A0A0S4IUP1"/>
<evidence type="ECO:0000313" key="11">
    <source>
        <dbReference type="Proteomes" id="UP000051952"/>
    </source>
</evidence>
<dbReference type="PANTHER" id="PTHR21230">
    <property type="entry name" value="VESICLE TRANSPORT V-SNARE PROTEIN VTI1-RELATED"/>
    <property type="match status" value="1"/>
</dbReference>
<accession>A0A0S4IUP1</accession>
<keyword evidence="7" id="KW-0175">Coiled coil</keyword>
<evidence type="ECO:0000256" key="1">
    <source>
        <dbReference type="ARBA" id="ARBA00004211"/>
    </source>
</evidence>
<dbReference type="InterPro" id="IPR000727">
    <property type="entry name" value="T_SNARE_dom"/>
</dbReference>
<dbReference type="SMART" id="SM00397">
    <property type="entry name" value="t_SNARE"/>
    <property type="match status" value="1"/>
</dbReference>
<evidence type="ECO:0000256" key="5">
    <source>
        <dbReference type="ARBA" id="ARBA00022989"/>
    </source>
</evidence>
<dbReference type="GO" id="GO:0005789">
    <property type="term" value="C:endoplasmic reticulum membrane"/>
    <property type="evidence" value="ECO:0007669"/>
    <property type="project" value="TreeGrafter"/>
</dbReference>
<dbReference type="GO" id="GO:0006906">
    <property type="term" value="P:vesicle fusion"/>
    <property type="evidence" value="ECO:0007669"/>
    <property type="project" value="TreeGrafter"/>
</dbReference>
<dbReference type="Proteomes" id="UP000051952">
    <property type="component" value="Unassembled WGS sequence"/>
</dbReference>
<dbReference type="SUPFAM" id="SSF58038">
    <property type="entry name" value="SNARE fusion complex"/>
    <property type="match status" value="1"/>
</dbReference>
<evidence type="ECO:0000256" key="4">
    <source>
        <dbReference type="ARBA" id="ARBA00022927"/>
    </source>
</evidence>
<dbReference type="EMBL" id="CYKH01000458">
    <property type="protein sequence ID" value="CUF94834.1"/>
    <property type="molecule type" value="Genomic_DNA"/>
</dbReference>
<keyword evidence="2" id="KW-0813">Transport</keyword>
<gene>
    <name evidence="10" type="ORF">BSAL_67735</name>
</gene>
<keyword evidence="4" id="KW-0653">Protein transport</keyword>
<keyword evidence="6 8" id="KW-0472">Membrane</keyword>
<protein>
    <submittedName>
        <fullName evidence="10">QA-SNARE, putative</fullName>
    </submittedName>
</protein>
<feature type="domain" description="T-SNARE coiled-coil homology" evidence="9">
    <location>
        <begin position="130"/>
        <end position="197"/>
    </location>
</feature>
<evidence type="ECO:0000256" key="7">
    <source>
        <dbReference type="SAM" id="Coils"/>
    </source>
</evidence>
<name>A0A0S4IUP1_BODSA</name>
<dbReference type="GO" id="GO:0012507">
    <property type="term" value="C:ER to Golgi transport vesicle membrane"/>
    <property type="evidence" value="ECO:0007669"/>
    <property type="project" value="TreeGrafter"/>
</dbReference>
<evidence type="ECO:0000256" key="6">
    <source>
        <dbReference type="ARBA" id="ARBA00023136"/>
    </source>
</evidence>
<dbReference type="GO" id="GO:0015031">
    <property type="term" value="P:protein transport"/>
    <property type="evidence" value="ECO:0007669"/>
    <property type="project" value="UniProtKB-KW"/>
</dbReference>
<proteinExistence type="predicted"/>
<evidence type="ECO:0000256" key="3">
    <source>
        <dbReference type="ARBA" id="ARBA00022692"/>
    </source>
</evidence>
<evidence type="ECO:0000313" key="10">
    <source>
        <dbReference type="EMBL" id="CUF94834.1"/>
    </source>
</evidence>
<keyword evidence="5 8" id="KW-1133">Transmembrane helix</keyword>
<feature type="coiled-coil region" evidence="7">
    <location>
        <begin position="138"/>
        <end position="193"/>
    </location>
</feature>